<evidence type="ECO:0000313" key="2">
    <source>
        <dbReference type="Proteomes" id="UP001055172"/>
    </source>
</evidence>
<dbReference type="PANTHER" id="PTHR34822:SF1">
    <property type="entry name" value="GRPB FAMILY PROTEIN"/>
    <property type="match status" value="1"/>
</dbReference>
<dbReference type="Pfam" id="PF04229">
    <property type="entry name" value="GrpB"/>
    <property type="match status" value="1"/>
</dbReference>
<protein>
    <submittedName>
        <fullName evidence="1">UPF0157 protein BH1888</fullName>
    </submittedName>
</protein>
<accession>A0AA37M0N7</accession>
<dbReference type="PANTHER" id="PTHR34822">
    <property type="entry name" value="GRPB DOMAIN PROTEIN (AFU_ORTHOLOGUE AFUA_1G01530)"/>
    <property type="match status" value="1"/>
</dbReference>
<reference evidence="1 2" key="1">
    <citation type="submission" date="2021-07" db="EMBL/GenBank/DDBJ databases">
        <title>Genome data of Colletotrichum spaethianum.</title>
        <authorList>
            <person name="Utami Y.D."/>
            <person name="Hiruma K."/>
        </authorList>
    </citation>
    <scope>NUCLEOTIDE SEQUENCE [LARGE SCALE GENOMIC DNA]</scope>
    <source>
        <strain evidence="1 2">MAFF 242679</strain>
    </source>
</reference>
<dbReference type="InterPro" id="IPR043519">
    <property type="entry name" value="NT_sf"/>
</dbReference>
<name>A0AA37M0N7_9PEZI</name>
<dbReference type="AlphaFoldDB" id="A0AA37M0N7"/>
<sequence>MYEPYNCNLHVFKEGTAELIRHVIMKEWLMAHDDDRELYARAKIEAAEVSNSLGETVMDYNIRKENVIREILERAFKAKGYLDHE</sequence>
<evidence type="ECO:0000313" key="1">
    <source>
        <dbReference type="EMBL" id="GJC90686.1"/>
    </source>
</evidence>
<dbReference type="Proteomes" id="UP001055172">
    <property type="component" value="Unassembled WGS sequence"/>
</dbReference>
<dbReference type="InterPro" id="IPR007344">
    <property type="entry name" value="GrpB/CoaE"/>
</dbReference>
<comment type="caution">
    <text evidence="1">The sequence shown here is derived from an EMBL/GenBank/DDBJ whole genome shotgun (WGS) entry which is preliminary data.</text>
</comment>
<dbReference type="Gene3D" id="3.30.460.10">
    <property type="entry name" value="Beta Polymerase, domain 2"/>
    <property type="match status" value="1"/>
</dbReference>
<dbReference type="EMBL" id="BPPX01000058">
    <property type="protein sequence ID" value="GJC90686.1"/>
    <property type="molecule type" value="Genomic_DNA"/>
</dbReference>
<proteinExistence type="predicted"/>
<dbReference type="SUPFAM" id="SSF81301">
    <property type="entry name" value="Nucleotidyltransferase"/>
    <property type="match status" value="1"/>
</dbReference>
<gene>
    <name evidence="1" type="ORF">ColLi_13524</name>
</gene>
<organism evidence="1 2">
    <name type="scientific">Colletotrichum liriopes</name>
    <dbReference type="NCBI Taxonomy" id="708192"/>
    <lineage>
        <taxon>Eukaryota</taxon>
        <taxon>Fungi</taxon>
        <taxon>Dikarya</taxon>
        <taxon>Ascomycota</taxon>
        <taxon>Pezizomycotina</taxon>
        <taxon>Sordariomycetes</taxon>
        <taxon>Hypocreomycetidae</taxon>
        <taxon>Glomerellales</taxon>
        <taxon>Glomerellaceae</taxon>
        <taxon>Colletotrichum</taxon>
        <taxon>Colletotrichum spaethianum species complex</taxon>
    </lineage>
</organism>
<keyword evidence="2" id="KW-1185">Reference proteome</keyword>